<gene>
    <name evidence="3" type="ORF">AWC27_21230</name>
</gene>
<evidence type="ECO:0000313" key="3">
    <source>
        <dbReference type="EMBL" id="ORX13735.1"/>
    </source>
</evidence>
<accession>A0A1X2F5P2</accession>
<dbReference type="EMBL" id="LQPW01000022">
    <property type="protein sequence ID" value="ORX13735.1"/>
    <property type="molecule type" value="Genomic_DNA"/>
</dbReference>
<organism evidence="3 4">
    <name type="scientific">Mycobacterium szulgai</name>
    <dbReference type="NCBI Taxonomy" id="1787"/>
    <lineage>
        <taxon>Bacteria</taxon>
        <taxon>Bacillati</taxon>
        <taxon>Actinomycetota</taxon>
        <taxon>Actinomycetes</taxon>
        <taxon>Mycobacteriales</taxon>
        <taxon>Mycobacteriaceae</taxon>
        <taxon>Mycobacterium</taxon>
    </lineage>
</organism>
<dbReference type="GO" id="GO:0046872">
    <property type="term" value="F:metal ion binding"/>
    <property type="evidence" value="ECO:0007669"/>
    <property type="project" value="UniProtKB-KW"/>
</dbReference>
<dbReference type="AlphaFoldDB" id="A0A1X2F5P2"/>
<dbReference type="Pfam" id="PF01903">
    <property type="entry name" value="CbiX"/>
    <property type="match status" value="2"/>
</dbReference>
<dbReference type="STRING" id="1787.A5725_17390"/>
<dbReference type="InterPro" id="IPR050963">
    <property type="entry name" value="Sirohydro_Cobaltochel/CbiX"/>
</dbReference>
<dbReference type="Proteomes" id="UP000193317">
    <property type="component" value="Unassembled WGS sequence"/>
</dbReference>
<dbReference type="RefSeq" id="WP_085669700.1">
    <property type="nucleotide sequence ID" value="NZ_JACKRU010000404.1"/>
</dbReference>
<keyword evidence="4" id="KW-1185">Reference proteome</keyword>
<proteinExistence type="predicted"/>
<evidence type="ECO:0000256" key="2">
    <source>
        <dbReference type="ARBA" id="ARBA00023239"/>
    </source>
</evidence>
<sequence length="246" mass="26238">MWVARLVTSLVLTAHGSADPRSAANARAVAQHVARLRPGLDVRVAFCENNSPSLVDVLPRLSGAAVVTPFLLANAYHARIDIPRQIAECGAAERGVDVCQAEVLGEDDRLVSVLRQRVTELGISRLDDRLGVLVVAIGSSNAAANARTAEVAPKLLDGTRWTAATTAFATRPEPSLADAVHRLRRRGARRVVIAPWFLAPGRLPDRVQRFAHGAGIPMAAPLGAHRLVAETVLDRFDAATAQRIAA</sequence>
<protein>
    <submittedName>
        <fullName evidence="3">Sirohydrochlorin ferrochelatase</fullName>
    </submittedName>
</protein>
<comment type="caution">
    <text evidence="3">The sequence shown here is derived from an EMBL/GenBank/DDBJ whole genome shotgun (WGS) entry which is preliminary data.</text>
</comment>
<keyword evidence="1" id="KW-0479">Metal-binding</keyword>
<evidence type="ECO:0000313" key="4">
    <source>
        <dbReference type="Proteomes" id="UP000193317"/>
    </source>
</evidence>
<dbReference type="GO" id="GO:0016829">
    <property type="term" value="F:lyase activity"/>
    <property type="evidence" value="ECO:0007669"/>
    <property type="project" value="UniProtKB-KW"/>
</dbReference>
<dbReference type="OrthoDB" id="482456at2"/>
<dbReference type="SUPFAM" id="SSF53800">
    <property type="entry name" value="Chelatase"/>
    <property type="match status" value="1"/>
</dbReference>
<dbReference type="InterPro" id="IPR002762">
    <property type="entry name" value="CbiX-like"/>
</dbReference>
<dbReference type="PANTHER" id="PTHR33542:SF5">
    <property type="entry name" value="FERROCHELATASE CHE1"/>
    <property type="match status" value="1"/>
</dbReference>
<evidence type="ECO:0000256" key="1">
    <source>
        <dbReference type="ARBA" id="ARBA00022723"/>
    </source>
</evidence>
<reference evidence="3 4" key="1">
    <citation type="submission" date="2016-01" db="EMBL/GenBank/DDBJ databases">
        <title>The new phylogeny of the genus Mycobacterium.</title>
        <authorList>
            <person name="Tarcisio F."/>
            <person name="Conor M."/>
            <person name="Antonella G."/>
            <person name="Elisabetta G."/>
            <person name="Giulia F.S."/>
            <person name="Sara T."/>
            <person name="Anna F."/>
            <person name="Clotilde B."/>
            <person name="Roberto B."/>
            <person name="Veronica D.S."/>
            <person name="Fabio R."/>
            <person name="Monica P."/>
            <person name="Olivier J."/>
            <person name="Enrico T."/>
            <person name="Nicola S."/>
        </authorList>
    </citation>
    <scope>NUCLEOTIDE SEQUENCE [LARGE SCALE GENOMIC DNA]</scope>
    <source>
        <strain evidence="3 4">DSM 44166</strain>
    </source>
</reference>
<dbReference type="PANTHER" id="PTHR33542">
    <property type="entry name" value="SIROHYDROCHLORIN FERROCHELATASE, CHLOROPLASTIC"/>
    <property type="match status" value="1"/>
</dbReference>
<dbReference type="Gene3D" id="3.40.50.1400">
    <property type="match status" value="2"/>
</dbReference>
<dbReference type="CDD" id="cd03416">
    <property type="entry name" value="CbiX_SirB_N"/>
    <property type="match status" value="1"/>
</dbReference>
<keyword evidence="2" id="KW-0456">Lyase</keyword>
<name>A0A1X2F5P2_MYCSZ</name>